<keyword evidence="3" id="KW-0812">Transmembrane</keyword>
<gene>
    <name evidence="4" type="ORF">BHF68_13285</name>
</gene>
<evidence type="ECO:0000256" key="1">
    <source>
        <dbReference type="ARBA" id="ARBA00005278"/>
    </source>
</evidence>
<dbReference type="Pfam" id="PF03323">
    <property type="entry name" value="GerA"/>
    <property type="match status" value="1"/>
</dbReference>
<evidence type="ECO:0000313" key="5">
    <source>
        <dbReference type="Proteomes" id="UP000094296"/>
    </source>
</evidence>
<dbReference type="RefSeq" id="WP_069642437.1">
    <property type="nucleotide sequence ID" value="NZ_MIJE01000003.1"/>
</dbReference>
<organism evidence="4 5">
    <name type="scientific">Desulfuribacillus alkaliarsenatis</name>
    <dbReference type="NCBI Taxonomy" id="766136"/>
    <lineage>
        <taxon>Bacteria</taxon>
        <taxon>Bacillati</taxon>
        <taxon>Bacillota</taxon>
        <taxon>Desulfuribacillia</taxon>
        <taxon>Desulfuribacillales</taxon>
        <taxon>Desulfuribacillaceae</taxon>
        <taxon>Desulfuribacillus</taxon>
    </lineage>
</organism>
<evidence type="ECO:0000256" key="2">
    <source>
        <dbReference type="ARBA" id="ARBA00023136"/>
    </source>
</evidence>
<comment type="caution">
    <text evidence="4">The sequence shown here is derived from an EMBL/GenBank/DDBJ whole genome shotgun (WGS) entry which is preliminary data.</text>
</comment>
<dbReference type="EMBL" id="MIJE01000003">
    <property type="protein sequence ID" value="OEF97806.1"/>
    <property type="molecule type" value="Genomic_DNA"/>
</dbReference>
<dbReference type="GO" id="GO:0009847">
    <property type="term" value="P:spore germination"/>
    <property type="evidence" value="ECO:0007669"/>
    <property type="project" value="InterPro"/>
</dbReference>
<feature type="transmembrane region" description="Helical" evidence="3">
    <location>
        <begin position="368"/>
        <end position="387"/>
    </location>
</feature>
<dbReference type="PANTHER" id="PTHR22550:SF5">
    <property type="entry name" value="LEUCINE ZIPPER PROTEIN 4"/>
    <property type="match status" value="1"/>
</dbReference>
<feature type="transmembrane region" description="Helical" evidence="3">
    <location>
        <begin position="304"/>
        <end position="323"/>
    </location>
</feature>
<dbReference type="AlphaFoldDB" id="A0A1E5G3Z6"/>
<dbReference type="PIRSF" id="PIRSF005690">
    <property type="entry name" value="GerBA"/>
    <property type="match status" value="1"/>
</dbReference>
<keyword evidence="2 3" id="KW-0472">Membrane</keyword>
<name>A0A1E5G3Z6_9FIRM</name>
<sequence>MQRKKSPFVLHRSVPIKYVKKPIELSHCKRKLEKIFSKSLDLTFREVGDRFLIAYLFSVIDFDRLERTVIAPLKEYLHEDNEEKFEQEPPDRYHRLFTSGVINLEREWIVIARQMIKGSAVVFERNGTKPALIMLPQIERRQVMEPEGEKTVRGPREGFIEDLQVNMGLLRKKLRTPSLVFEEMTIGSISETRVAIVYVKGICDPEIIKEVRDRLSFINIQSVLDTGYLEEFLIDHPSTPLPQAEHTEKPDKLVAEILEGRVGIIVNGAPSVVIVPTIFTQFIQAAEDHYENYWYATALRMIRILGITLALFLPGFWVALTTMHQEMLPTPLVLKLAGAREGVPFPTAVEAFVMELAFELLREAGLRLPSQIGPAVSIVGALIIGQAAVEAGLVSPSLVVVVAVAGVSSFLIPSYRLSIGLRLLRFVVLFVSAVLGLIGLVLLAILMLVHLNSMQSYGTPYFEPLSPIKYSQFRDFALRKDWRSKAKDVYNIGLNRAENKVSPERPAISEMGNYRKE</sequence>
<dbReference type="InterPro" id="IPR004995">
    <property type="entry name" value="Spore_Ger"/>
</dbReference>
<dbReference type="GO" id="GO:0016020">
    <property type="term" value="C:membrane"/>
    <property type="evidence" value="ECO:0007669"/>
    <property type="project" value="InterPro"/>
</dbReference>
<evidence type="ECO:0000313" key="4">
    <source>
        <dbReference type="EMBL" id="OEF97806.1"/>
    </source>
</evidence>
<dbReference type="InterPro" id="IPR050768">
    <property type="entry name" value="UPF0353/GerABKA_families"/>
</dbReference>
<comment type="similarity">
    <text evidence="1">Belongs to the GerABKA family.</text>
</comment>
<dbReference type="STRING" id="766136.BHF68_13285"/>
<proteinExistence type="inferred from homology"/>
<protein>
    <submittedName>
        <fullName evidence="4">Uncharacterized protein</fullName>
    </submittedName>
</protein>
<feature type="transmembrane region" description="Helical" evidence="3">
    <location>
        <begin position="424"/>
        <end position="449"/>
    </location>
</feature>
<dbReference type="PANTHER" id="PTHR22550">
    <property type="entry name" value="SPORE GERMINATION PROTEIN"/>
    <property type="match status" value="1"/>
</dbReference>
<keyword evidence="3" id="KW-1133">Transmembrane helix</keyword>
<dbReference type="Proteomes" id="UP000094296">
    <property type="component" value="Unassembled WGS sequence"/>
</dbReference>
<accession>A0A1E5G3Z6</accession>
<feature type="transmembrane region" description="Helical" evidence="3">
    <location>
        <begin position="393"/>
        <end position="412"/>
    </location>
</feature>
<evidence type="ECO:0000256" key="3">
    <source>
        <dbReference type="SAM" id="Phobius"/>
    </source>
</evidence>
<reference evidence="4 5" key="1">
    <citation type="submission" date="2016-09" db="EMBL/GenBank/DDBJ databases">
        <title>Draft genome sequence for the type strain of Desulfuribacillus alkaliarsenatis AHT28, an obligately anaerobic, sulfidogenic bacterium isolated from Russian soda lake sediments.</title>
        <authorList>
            <person name="Abin C.A."/>
            <person name="Hollibaugh J.T."/>
        </authorList>
    </citation>
    <scope>NUCLEOTIDE SEQUENCE [LARGE SCALE GENOMIC DNA]</scope>
    <source>
        <strain evidence="4 5">AHT28</strain>
    </source>
</reference>
<keyword evidence="5" id="KW-1185">Reference proteome</keyword>